<keyword evidence="2" id="KW-1185">Reference proteome</keyword>
<dbReference type="EMBL" id="JAJLJH010000002">
    <property type="protein sequence ID" value="MCK9686354.1"/>
    <property type="molecule type" value="Genomic_DNA"/>
</dbReference>
<dbReference type="Proteomes" id="UP001139353">
    <property type="component" value="Unassembled WGS sequence"/>
</dbReference>
<dbReference type="RefSeq" id="WP_275682379.1">
    <property type="nucleotide sequence ID" value="NZ_JAJLJH010000002.1"/>
</dbReference>
<evidence type="ECO:0000313" key="1">
    <source>
        <dbReference type="EMBL" id="MCK9686354.1"/>
    </source>
</evidence>
<gene>
    <name evidence="1" type="ORF">LPC04_11615</name>
</gene>
<accession>A0A9X1YHC9</accession>
<reference evidence="1" key="1">
    <citation type="submission" date="2021-11" db="EMBL/GenBank/DDBJ databases">
        <title>BS-T2-15 a new species belonging to the Comamonadaceae family isolated from the soil of a French oak forest.</title>
        <authorList>
            <person name="Mieszkin S."/>
            <person name="Alain K."/>
        </authorList>
    </citation>
    <scope>NUCLEOTIDE SEQUENCE</scope>
    <source>
        <strain evidence="1">BS-T2-15</strain>
    </source>
</reference>
<proteinExistence type="predicted"/>
<organism evidence="1 2">
    <name type="scientific">Scleromatobacter humisilvae</name>
    <dbReference type="NCBI Taxonomy" id="2897159"/>
    <lineage>
        <taxon>Bacteria</taxon>
        <taxon>Pseudomonadati</taxon>
        <taxon>Pseudomonadota</taxon>
        <taxon>Betaproteobacteria</taxon>
        <taxon>Burkholderiales</taxon>
        <taxon>Sphaerotilaceae</taxon>
        <taxon>Scleromatobacter</taxon>
    </lineage>
</organism>
<sequence length="123" mass="11815">MNAKPRQKGAALAVVALLSENAIEPVGAGAGGGGGGGGGVGVGAGAGGVCAGPGDGAGGVPGPSLEASELLPQALSESPLSANPKRRNWRRLISSIVQIPVVECSVEGWNVNKVSHGSSNVLA</sequence>
<name>A0A9X1YHC9_9BURK</name>
<dbReference type="AlphaFoldDB" id="A0A9X1YHC9"/>
<comment type="caution">
    <text evidence="1">The sequence shown here is derived from an EMBL/GenBank/DDBJ whole genome shotgun (WGS) entry which is preliminary data.</text>
</comment>
<evidence type="ECO:0000313" key="2">
    <source>
        <dbReference type="Proteomes" id="UP001139353"/>
    </source>
</evidence>
<protein>
    <submittedName>
        <fullName evidence="1">Uncharacterized protein</fullName>
    </submittedName>
</protein>